<dbReference type="GO" id="GO:0097510">
    <property type="term" value="P:base-excision repair, AP site formation via deaminated base removal"/>
    <property type="evidence" value="ECO:0007669"/>
    <property type="project" value="TreeGrafter"/>
</dbReference>
<dbReference type="EMBL" id="VUAA01000019">
    <property type="protein sequence ID" value="KAA1253686.1"/>
    <property type="molecule type" value="Genomic_DNA"/>
</dbReference>
<evidence type="ECO:0000256" key="7">
    <source>
        <dbReference type="ARBA" id="ARBA00022801"/>
    </source>
</evidence>
<accession>A0A5Q6PFV4</accession>
<dbReference type="Proteomes" id="UP000323225">
    <property type="component" value="Unassembled WGS sequence"/>
</dbReference>
<dbReference type="EC" id="3.2.2.27" evidence="4 9"/>
<evidence type="ECO:0000256" key="2">
    <source>
        <dbReference type="ARBA" id="ARBA00002631"/>
    </source>
</evidence>
<evidence type="ECO:0000259" key="10">
    <source>
        <dbReference type="SMART" id="SM00986"/>
    </source>
</evidence>
<comment type="similarity">
    <text evidence="3 9">Belongs to the uracil-DNA glycosylase (UDG) superfamily. UNG family.</text>
</comment>
<keyword evidence="7 9" id="KW-0378">Hydrolase</keyword>
<feature type="active site" description="Proton acceptor" evidence="9">
    <location>
        <position position="67"/>
    </location>
</feature>
<evidence type="ECO:0000256" key="3">
    <source>
        <dbReference type="ARBA" id="ARBA00008184"/>
    </source>
</evidence>
<evidence type="ECO:0000256" key="6">
    <source>
        <dbReference type="ARBA" id="ARBA00022763"/>
    </source>
</evidence>
<sequence>MTIIDELKLLNGWDDLINSNLDHLSSISDKLEKEKTEFVVYPPEGMVFNAFKRTSLENVRCVIIGQDPYINHEFVGGEIVPQAMGMAFSVPNGVKPPRSLNNIYKELKNCYSDFQPSDSGDLSNWTDDVLLLNVTLTVREGSSNSHKKMGWNVFTNNVIQALIKREKPLVFLSWGRDAHKITKLAEGTHHCVLKTSHPSPLGANKQGVDFVPFLGSKCFFKCNQFLLDNGQKTINWINL</sequence>
<evidence type="ECO:0000313" key="12">
    <source>
        <dbReference type="Proteomes" id="UP000323225"/>
    </source>
</evidence>
<dbReference type="NCBIfam" id="TIGR00628">
    <property type="entry name" value="ung"/>
    <property type="match status" value="1"/>
</dbReference>
<keyword evidence="8 9" id="KW-0234">DNA repair</keyword>
<evidence type="ECO:0000256" key="9">
    <source>
        <dbReference type="HAMAP-Rule" id="MF_00148"/>
    </source>
</evidence>
<reference evidence="11 12" key="1">
    <citation type="submission" date="2019-09" db="EMBL/GenBank/DDBJ databases">
        <authorList>
            <person name="Kritzky A."/>
            <person name="Schelkanova E.Y."/>
            <person name="Alkhova Z.V."/>
            <person name="Smirnova N.I."/>
        </authorList>
    </citation>
    <scope>NUCLEOTIDE SEQUENCE [LARGE SCALE GENOMIC DNA]</scope>
    <source>
        <strain evidence="11 12">M1526</strain>
    </source>
</reference>
<dbReference type="PANTHER" id="PTHR11264">
    <property type="entry name" value="URACIL-DNA GLYCOSYLASE"/>
    <property type="match status" value="1"/>
</dbReference>
<dbReference type="Pfam" id="PF03167">
    <property type="entry name" value="UDG"/>
    <property type="match status" value="1"/>
</dbReference>
<dbReference type="CDD" id="cd10027">
    <property type="entry name" value="UDG-F1-like"/>
    <property type="match status" value="1"/>
</dbReference>
<evidence type="ECO:0000256" key="8">
    <source>
        <dbReference type="ARBA" id="ARBA00023204"/>
    </source>
</evidence>
<comment type="subcellular location">
    <subcellularLocation>
        <location evidence="9">Cytoplasm</location>
    </subcellularLocation>
</comment>
<keyword evidence="9" id="KW-0963">Cytoplasm</keyword>
<feature type="domain" description="Uracil-DNA glycosylase-like" evidence="10">
    <location>
        <begin position="52"/>
        <end position="226"/>
    </location>
</feature>
<dbReference type="NCBIfam" id="NF003592">
    <property type="entry name" value="PRK05254.1-5"/>
    <property type="match status" value="1"/>
</dbReference>
<dbReference type="HAMAP" id="MF_00148">
    <property type="entry name" value="UDG"/>
    <property type="match status" value="1"/>
</dbReference>
<dbReference type="GO" id="GO:0004844">
    <property type="term" value="F:uracil DNA N-glycosylase activity"/>
    <property type="evidence" value="ECO:0007669"/>
    <property type="project" value="UniProtKB-UniRule"/>
</dbReference>
<dbReference type="InterPro" id="IPR002043">
    <property type="entry name" value="UDG_fam1"/>
</dbReference>
<proteinExistence type="inferred from homology"/>
<dbReference type="Gene3D" id="3.40.470.10">
    <property type="entry name" value="Uracil-DNA glycosylase-like domain"/>
    <property type="match status" value="1"/>
</dbReference>
<evidence type="ECO:0000256" key="4">
    <source>
        <dbReference type="ARBA" id="ARBA00012030"/>
    </source>
</evidence>
<organism evidence="11 12">
    <name type="scientific">Vibrio cholerae</name>
    <dbReference type="NCBI Taxonomy" id="666"/>
    <lineage>
        <taxon>Bacteria</taxon>
        <taxon>Pseudomonadati</taxon>
        <taxon>Pseudomonadota</taxon>
        <taxon>Gammaproteobacteria</taxon>
        <taxon>Vibrionales</taxon>
        <taxon>Vibrionaceae</taxon>
        <taxon>Vibrio</taxon>
    </lineage>
</organism>
<evidence type="ECO:0000256" key="1">
    <source>
        <dbReference type="ARBA" id="ARBA00001400"/>
    </source>
</evidence>
<dbReference type="GO" id="GO:0005737">
    <property type="term" value="C:cytoplasm"/>
    <property type="evidence" value="ECO:0007669"/>
    <property type="project" value="UniProtKB-SubCell"/>
</dbReference>
<dbReference type="InterPro" id="IPR005122">
    <property type="entry name" value="Uracil-DNA_glycosylase-like"/>
</dbReference>
<dbReference type="InterPro" id="IPR036895">
    <property type="entry name" value="Uracil-DNA_glycosylase-like_sf"/>
</dbReference>
<keyword evidence="11" id="KW-0326">Glycosidase</keyword>
<dbReference type="PANTHER" id="PTHR11264:SF0">
    <property type="entry name" value="URACIL-DNA GLYCOSYLASE"/>
    <property type="match status" value="1"/>
</dbReference>
<evidence type="ECO:0000256" key="5">
    <source>
        <dbReference type="ARBA" id="ARBA00018429"/>
    </source>
</evidence>
<comment type="caution">
    <text evidence="11">The sequence shown here is derived from an EMBL/GenBank/DDBJ whole genome shotgun (WGS) entry which is preliminary data.</text>
</comment>
<comment type="catalytic activity">
    <reaction evidence="1 9">
        <text>Hydrolyzes single-stranded DNA or mismatched double-stranded DNA and polynucleotides, releasing free uracil.</text>
        <dbReference type="EC" id="3.2.2.27"/>
    </reaction>
</comment>
<protein>
    <recommendedName>
        <fullName evidence="5 9">Uracil-DNA glycosylase</fullName>
        <shortName evidence="9">UDG</shortName>
        <ecNumber evidence="4 9">3.2.2.27</ecNumber>
    </recommendedName>
</protein>
<dbReference type="SMART" id="SM00986">
    <property type="entry name" value="UDG"/>
    <property type="match status" value="1"/>
</dbReference>
<dbReference type="AlphaFoldDB" id="A0A5Q6PFV4"/>
<dbReference type="NCBIfam" id="NF003588">
    <property type="entry name" value="PRK05254.1-1"/>
    <property type="match status" value="1"/>
</dbReference>
<name>A0A5Q6PFV4_VIBCL</name>
<evidence type="ECO:0000313" key="11">
    <source>
        <dbReference type="EMBL" id="KAA1253686.1"/>
    </source>
</evidence>
<dbReference type="SUPFAM" id="SSF52141">
    <property type="entry name" value="Uracil-DNA glycosylase-like"/>
    <property type="match status" value="1"/>
</dbReference>
<gene>
    <name evidence="9" type="primary">ung</name>
    <name evidence="11" type="ORF">F0M16_16555</name>
</gene>
<dbReference type="SMART" id="SM00987">
    <property type="entry name" value="UreE_C"/>
    <property type="match status" value="1"/>
</dbReference>
<comment type="function">
    <text evidence="2 9">Excises uracil residues from the DNA which can arise as a result of misincorporation of dUMP residues by DNA polymerase or due to deamination of cytosine.</text>
</comment>
<keyword evidence="6 9" id="KW-0227">DNA damage</keyword>